<dbReference type="Proteomes" id="UP000886998">
    <property type="component" value="Unassembled WGS sequence"/>
</dbReference>
<accession>A0A8X6XVS1</accession>
<sequence length="104" mass="12187">MRLSLYTYKEYVLFSKLNAFQALYLIFDSKHSVIVIGITKKSTQLIGYREIQIPDICFSKDLEKMKAITEENRQNMRSILRNLVASLYPVVRFVLFIKVYGDPT</sequence>
<protein>
    <submittedName>
        <fullName evidence="1">Uncharacterized protein</fullName>
    </submittedName>
</protein>
<keyword evidence="2" id="KW-1185">Reference proteome</keyword>
<comment type="caution">
    <text evidence="1">The sequence shown here is derived from an EMBL/GenBank/DDBJ whole genome shotgun (WGS) entry which is preliminary data.</text>
</comment>
<dbReference type="AlphaFoldDB" id="A0A8X6XVS1"/>
<proteinExistence type="predicted"/>
<evidence type="ECO:0000313" key="2">
    <source>
        <dbReference type="Proteomes" id="UP000886998"/>
    </source>
</evidence>
<gene>
    <name evidence="1" type="ORF">TNIN_384021</name>
</gene>
<reference evidence="1" key="1">
    <citation type="submission" date="2020-08" db="EMBL/GenBank/DDBJ databases">
        <title>Multicomponent nature underlies the extraordinary mechanical properties of spider dragline silk.</title>
        <authorList>
            <person name="Kono N."/>
            <person name="Nakamura H."/>
            <person name="Mori M."/>
            <person name="Yoshida Y."/>
            <person name="Ohtoshi R."/>
            <person name="Malay A.D."/>
            <person name="Moran D.A.P."/>
            <person name="Tomita M."/>
            <person name="Numata K."/>
            <person name="Arakawa K."/>
        </authorList>
    </citation>
    <scope>NUCLEOTIDE SEQUENCE</scope>
</reference>
<dbReference type="EMBL" id="BMAV01012737">
    <property type="protein sequence ID" value="GFY59667.1"/>
    <property type="molecule type" value="Genomic_DNA"/>
</dbReference>
<evidence type="ECO:0000313" key="1">
    <source>
        <dbReference type="EMBL" id="GFY59667.1"/>
    </source>
</evidence>
<name>A0A8X6XVS1_9ARAC</name>
<organism evidence="1 2">
    <name type="scientific">Trichonephila inaurata madagascariensis</name>
    <dbReference type="NCBI Taxonomy" id="2747483"/>
    <lineage>
        <taxon>Eukaryota</taxon>
        <taxon>Metazoa</taxon>
        <taxon>Ecdysozoa</taxon>
        <taxon>Arthropoda</taxon>
        <taxon>Chelicerata</taxon>
        <taxon>Arachnida</taxon>
        <taxon>Araneae</taxon>
        <taxon>Araneomorphae</taxon>
        <taxon>Entelegynae</taxon>
        <taxon>Araneoidea</taxon>
        <taxon>Nephilidae</taxon>
        <taxon>Trichonephila</taxon>
        <taxon>Trichonephila inaurata</taxon>
    </lineage>
</organism>